<keyword evidence="3" id="KW-1185">Reference proteome</keyword>
<feature type="chain" id="PRO_5004798216" evidence="1">
    <location>
        <begin position="27"/>
        <end position="136"/>
    </location>
</feature>
<dbReference type="KEGG" id="jag:GJA_3901"/>
<evidence type="ECO:0000256" key="1">
    <source>
        <dbReference type="SAM" id="SignalP"/>
    </source>
</evidence>
<dbReference type="OrthoDB" id="8703552at2"/>
<sequence length="136" mass="14672">MHLTIVKTISAAALAVISLSSPYAMAQTSSPGSASISNASNAYRPSAEEVGDFDNVYRLDNHQIMSLRIENGHFLANIKGKREVELYPKGPGLFMTRAGTTLEFLNGREQVILTDADLLPGIFIAPGQAHRTIASR</sequence>
<gene>
    <name evidence="2" type="ORF">GJA_3901</name>
</gene>
<keyword evidence="1" id="KW-0732">Signal</keyword>
<dbReference type="STRING" id="1349767.GJA_3901"/>
<protein>
    <submittedName>
        <fullName evidence="2">Uncharacterized protein</fullName>
    </submittedName>
</protein>
<dbReference type="EMBL" id="HG322949">
    <property type="protein sequence ID" value="CDG84512.1"/>
    <property type="molecule type" value="Genomic_DNA"/>
</dbReference>
<organism evidence="2 3">
    <name type="scientific">Janthinobacterium agaricidamnosum NBRC 102515 = DSM 9628</name>
    <dbReference type="NCBI Taxonomy" id="1349767"/>
    <lineage>
        <taxon>Bacteria</taxon>
        <taxon>Pseudomonadati</taxon>
        <taxon>Pseudomonadota</taxon>
        <taxon>Betaproteobacteria</taxon>
        <taxon>Burkholderiales</taxon>
        <taxon>Oxalobacteraceae</taxon>
        <taxon>Janthinobacterium</taxon>
    </lineage>
</organism>
<dbReference type="HOGENOM" id="CLU_1872649_0_0_4"/>
<evidence type="ECO:0000313" key="2">
    <source>
        <dbReference type="EMBL" id="CDG84512.1"/>
    </source>
</evidence>
<feature type="signal peptide" evidence="1">
    <location>
        <begin position="1"/>
        <end position="26"/>
    </location>
</feature>
<proteinExistence type="predicted"/>
<reference evidence="2 3" key="1">
    <citation type="journal article" date="2015" name="Genome Announc.">
        <title>Genome Sequence of Mushroom Soft-Rot Pathogen Janthinobacterium agaricidamnosum.</title>
        <authorList>
            <person name="Graupner K."/>
            <person name="Lackner G."/>
            <person name="Hertweck C."/>
        </authorList>
    </citation>
    <scope>NUCLEOTIDE SEQUENCE [LARGE SCALE GENOMIC DNA]</scope>
    <source>
        <strain evidence="3">NBRC 102515 / DSM 9628</strain>
    </source>
</reference>
<dbReference type="Proteomes" id="UP000027604">
    <property type="component" value="Chromosome I"/>
</dbReference>
<dbReference type="AlphaFoldDB" id="W0VB76"/>
<accession>W0VB76</accession>
<dbReference type="RefSeq" id="WP_038494925.1">
    <property type="nucleotide sequence ID" value="NZ_BCTH01000071.1"/>
</dbReference>
<evidence type="ECO:0000313" key="3">
    <source>
        <dbReference type="Proteomes" id="UP000027604"/>
    </source>
</evidence>
<dbReference type="PATRIC" id="fig|1349767.4.peg.486"/>
<name>W0VB76_9BURK</name>